<dbReference type="eggNOG" id="COG3209">
    <property type="taxonomic scope" value="Bacteria"/>
</dbReference>
<dbReference type="Gene3D" id="1.10.1330.10">
    <property type="entry name" value="Dockerin domain"/>
    <property type="match status" value="1"/>
</dbReference>
<evidence type="ECO:0000313" key="2">
    <source>
        <dbReference type="EMBL" id="CAD74571.1"/>
    </source>
</evidence>
<dbReference type="Pfam" id="PF00404">
    <property type="entry name" value="Dockerin_1"/>
    <property type="match status" value="1"/>
</dbReference>
<reference evidence="2 3" key="1">
    <citation type="journal article" date="2003" name="Proc. Natl. Acad. Sci. U.S.A.">
        <title>Complete genome sequence of the marine planctomycete Pirellula sp. strain 1.</title>
        <authorList>
            <person name="Gloeckner F.O."/>
            <person name="Kube M."/>
            <person name="Bauer M."/>
            <person name="Teeling H."/>
            <person name="Lombardot T."/>
            <person name="Ludwig W."/>
            <person name="Gade D."/>
            <person name="Beck A."/>
            <person name="Borzym K."/>
            <person name="Heitmann K."/>
            <person name="Rabus R."/>
            <person name="Schlesner H."/>
            <person name="Amann R."/>
            <person name="Reinhardt R."/>
        </authorList>
    </citation>
    <scope>NUCLEOTIDE SEQUENCE [LARGE SCALE GENOMIC DNA]</scope>
    <source>
        <strain evidence="3">DSM 10527 / NCIMB 13988 / SH1</strain>
    </source>
</reference>
<dbReference type="Pfam" id="PF07595">
    <property type="entry name" value="Planc_extracel"/>
    <property type="match status" value="1"/>
</dbReference>
<dbReference type="EnsemblBacteria" id="CAD74571">
    <property type="protein sequence ID" value="CAD74571"/>
    <property type="gene ID" value="RB6025"/>
</dbReference>
<dbReference type="PATRIC" id="fig|243090.15.peg.2909"/>
<dbReference type="SUPFAM" id="SSF63446">
    <property type="entry name" value="Type I dockerin domain"/>
    <property type="match status" value="1"/>
</dbReference>
<dbReference type="InterPro" id="IPR036439">
    <property type="entry name" value="Dockerin_dom_sf"/>
</dbReference>
<dbReference type="Gene3D" id="2.60.120.380">
    <property type="match status" value="1"/>
</dbReference>
<dbReference type="InterPro" id="IPR002105">
    <property type="entry name" value="Dockerin_1_rpt"/>
</dbReference>
<keyword evidence="3" id="KW-1185">Reference proteome</keyword>
<dbReference type="GO" id="GO:0004553">
    <property type="term" value="F:hydrolase activity, hydrolyzing O-glycosyl compounds"/>
    <property type="evidence" value="ECO:0007669"/>
    <property type="project" value="InterPro"/>
</dbReference>
<evidence type="ECO:0000259" key="1">
    <source>
        <dbReference type="Pfam" id="PF07595"/>
    </source>
</evidence>
<dbReference type="InterPro" id="IPR011506">
    <property type="entry name" value="Planctomycete_extracellular"/>
</dbReference>
<organism evidence="2 3">
    <name type="scientific">Rhodopirellula baltica (strain DSM 10527 / NCIMB 13988 / SH1)</name>
    <dbReference type="NCBI Taxonomy" id="243090"/>
    <lineage>
        <taxon>Bacteria</taxon>
        <taxon>Pseudomonadati</taxon>
        <taxon>Planctomycetota</taxon>
        <taxon>Planctomycetia</taxon>
        <taxon>Pirellulales</taxon>
        <taxon>Pirellulaceae</taxon>
        <taxon>Rhodopirellula</taxon>
    </lineage>
</organism>
<dbReference type="HOGENOM" id="CLU_284117_0_0_0"/>
<dbReference type="RefSeq" id="WP_011120728.1">
    <property type="nucleotide sequence ID" value="NC_005027.1"/>
</dbReference>
<dbReference type="AlphaFoldDB" id="Q7UQX3"/>
<sequence>MKTCSSDPAEVTMNPNRKRLRHEVLESRQMLAGDVGFSAWTDPLDASDVNGDGEVTALDALVVVNGLNRPDSSILKTHVPPILGGEGIHYDVNGDGEVSAIDSLRVINRLNQGILVQPEEAVWTGAELSEDSVAATDLVYRNDFARSRSVLSPAGPIDRFSFTADQNFAAVDVNSLAEESHVKVRVLDEFGVEIAVASEMGDRKDFEGFKFPTHVGRQYQIEVELTSGRAESFGYSMDVLQFELQDWPSVQVSNLPGFGWMNTIGTEMPIGNDAHADVFGDASLVRTFDQQAEVNASIDTTGDQDWFRVPSISNAITVSIIGRDNFPVRFDVYDAEMNSLQPTTTLSNTGEVNSATYLVDRPSEVFIRVAGVSSQVGRYKLQVRDSGATPPPIGSMGSLELDDQVGNQLADAAELHFRGEVLSFDQRLETSEDVDVFRVPTTAVANVFVIGVAGIQFELLDAEGKVIDRADPIFQSDGALDIASYTLPTDQQLNAESFVRVWSDRGAVGWYQLTIAIGQELPQTDIETPFDVFASSESPDSELGNDRHSDELLSATRFTTTTAETIVSNLDSADDLDTFYVAGISNVATFSVHTHDPMGIKITLLDRGGNVLEPLTTIVSGNSLGVSFFMPTLKEFVDELGNPKRMLFVQVSSIDGSTGEYKLIRGYTPIPMVPDEIMGIDGHDGSVFEATLITISPISHEVYSNLDGKNDRDAFEFTASTAEAWLTVVRSEQLGIQGIGTVDLFTTDGVLVEPTRVVEAPFESFVSRFIRKSYELTAGENYVAVVSNEETSVQGSYRLQIDALGDVLNAFDLSAADSVLIPDLESVAEPTSILGAGVDWVTVPLSIQLDGIDDVQFVRFTSSDLNVLVNTPTGSPAIITDVSLRFRLFNLTDGVQLGDPAKWHDQNYLAEQLSSATDNATRDYVLAVWSPKGEGTFEMDLQIGRRVVSQTDDVADTFTDAQPLDLQNGDMVLPSTGTQDPSDGLYTRFATDLHDTKDMDVYRIEAANFITRAGVMWAGMEAFDPVTQLEAANRIVLELYDEDGIAVAKHAADALLLNQWTFESVDFETEVGETYFLRISQTTPNPIRCRLFIA</sequence>
<feature type="domain" description="Planctomycete extracellular" evidence="1">
    <location>
        <begin position="16"/>
        <end position="35"/>
    </location>
</feature>
<dbReference type="InParanoid" id="Q7UQX3"/>
<name>Q7UQX3_RHOBA</name>
<dbReference type="GO" id="GO:0000272">
    <property type="term" value="P:polysaccharide catabolic process"/>
    <property type="evidence" value="ECO:0007669"/>
    <property type="project" value="InterPro"/>
</dbReference>
<gene>
    <name evidence="2" type="ordered locus">RB6025</name>
</gene>
<dbReference type="OrthoDB" id="292920at2"/>
<dbReference type="STRING" id="243090.RB6025"/>
<dbReference type="EMBL" id="BX294143">
    <property type="protein sequence ID" value="CAD74571.1"/>
    <property type="molecule type" value="Genomic_DNA"/>
</dbReference>
<dbReference type="Proteomes" id="UP000001025">
    <property type="component" value="Chromosome"/>
</dbReference>
<evidence type="ECO:0000313" key="3">
    <source>
        <dbReference type="Proteomes" id="UP000001025"/>
    </source>
</evidence>
<proteinExistence type="predicted"/>
<dbReference type="KEGG" id="rba:RB6025"/>
<accession>Q7UQX3</accession>
<protein>
    <recommendedName>
        <fullName evidence="1">Planctomycete extracellular domain-containing protein</fullName>
    </recommendedName>
</protein>